<dbReference type="HOGENOM" id="CLU_3335804_0_0_1"/>
<evidence type="ECO:0000313" key="2">
    <source>
        <dbReference type="EMBL" id="EAT87395.2"/>
    </source>
</evidence>
<sequence>MASSRTTCPSKRKPPRSSPQNLSTTRRCWRRSRRRARR</sequence>
<evidence type="ECO:0000256" key="1">
    <source>
        <dbReference type="SAM" id="MobiDB-lite"/>
    </source>
</evidence>
<name>Q0UTB0_PHANO</name>
<gene>
    <name evidence="2" type="ORF">SNOG_05004</name>
</gene>
<protein>
    <submittedName>
        <fullName evidence="2">Uncharacterized protein</fullName>
    </submittedName>
</protein>
<reference evidence="3" key="1">
    <citation type="journal article" date="2007" name="Plant Cell">
        <title>Dothideomycete-plant interactions illuminated by genome sequencing and EST analysis of the wheat pathogen Stagonospora nodorum.</title>
        <authorList>
            <person name="Hane J.K."/>
            <person name="Lowe R.G."/>
            <person name="Solomon P.S."/>
            <person name="Tan K.C."/>
            <person name="Schoch C.L."/>
            <person name="Spatafora J.W."/>
            <person name="Crous P.W."/>
            <person name="Kodira C."/>
            <person name="Birren B.W."/>
            <person name="Galagan J.E."/>
            <person name="Torriani S.F."/>
            <person name="McDonald B.A."/>
            <person name="Oliver R.P."/>
        </authorList>
    </citation>
    <scope>NUCLEOTIDE SEQUENCE [LARGE SCALE GENOMIC DNA]</scope>
    <source>
        <strain evidence="3">SN15 / ATCC MYA-4574 / FGSC 10173</strain>
    </source>
</reference>
<organism evidence="2 3">
    <name type="scientific">Phaeosphaeria nodorum (strain SN15 / ATCC MYA-4574 / FGSC 10173)</name>
    <name type="common">Glume blotch fungus</name>
    <name type="synonym">Parastagonospora nodorum</name>
    <dbReference type="NCBI Taxonomy" id="321614"/>
    <lineage>
        <taxon>Eukaryota</taxon>
        <taxon>Fungi</taxon>
        <taxon>Dikarya</taxon>
        <taxon>Ascomycota</taxon>
        <taxon>Pezizomycotina</taxon>
        <taxon>Dothideomycetes</taxon>
        <taxon>Pleosporomycetidae</taxon>
        <taxon>Pleosporales</taxon>
        <taxon>Pleosporineae</taxon>
        <taxon>Phaeosphaeriaceae</taxon>
        <taxon>Parastagonospora</taxon>
    </lineage>
</organism>
<feature type="compositionally biased region" description="Basic residues" evidence="1">
    <location>
        <begin position="27"/>
        <end position="38"/>
    </location>
</feature>
<dbReference type="EMBL" id="CH445331">
    <property type="protein sequence ID" value="EAT87395.2"/>
    <property type="molecule type" value="Genomic_DNA"/>
</dbReference>
<feature type="region of interest" description="Disordered" evidence="1">
    <location>
        <begin position="1"/>
        <end position="38"/>
    </location>
</feature>
<evidence type="ECO:0000313" key="3">
    <source>
        <dbReference type="Proteomes" id="UP000001055"/>
    </source>
</evidence>
<dbReference type="Proteomes" id="UP000001055">
    <property type="component" value="Unassembled WGS sequence"/>
</dbReference>
<accession>Q0UTB0</accession>
<dbReference type="GeneID" id="5972291"/>
<dbReference type="InParanoid" id="Q0UTB0"/>
<dbReference type="RefSeq" id="XP_001795416.1">
    <property type="nucleotide sequence ID" value="XM_001795364.1"/>
</dbReference>
<dbReference type="KEGG" id="pno:SNOG_05004"/>
<dbReference type="AlphaFoldDB" id="Q0UTB0"/>
<proteinExistence type="predicted"/>